<geneLocation type="mitochondrion" evidence="1"/>
<sequence>MISDSHVSRNGMRRLKIDFLLWELRKKKSGFARRQDQ</sequence>
<gene>
    <name evidence="1" type="ORF">AEK19_MT2009</name>
</gene>
<reference evidence="1" key="1">
    <citation type="submission" date="2017-03" db="EMBL/GenBank/DDBJ databases">
        <title>The mitochondrial genome of the carnivorous plant Utricularia reniformis (Lentibulariaceae): structure, comparative analysis and evolutionary landmarks.</title>
        <authorList>
            <person name="Silva S.R."/>
            <person name="Alvarenga D.O."/>
            <person name="Michael T.P."/>
            <person name="Miranda V.F.O."/>
            <person name="Varani A.M."/>
        </authorList>
    </citation>
    <scope>NUCLEOTIDE SEQUENCE</scope>
</reference>
<protein>
    <submittedName>
        <fullName evidence="1">Uncharacterized protein</fullName>
    </submittedName>
</protein>
<keyword evidence="1" id="KW-0496">Mitochondrion</keyword>
<evidence type="ECO:0000313" key="1">
    <source>
        <dbReference type="EMBL" id="ART32169.1"/>
    </source>
</evidence>
<organism evidence="1">
    <name type="scientific">Utricularia reniformis</name>
    <dbReference type="NCBI Taxonomy" id="192314"/>
    <lineage>
        <taxon>Eukaryota</taxon>
        <taxon>Viridiplantae</taxon>
        <taxon>Streptophyta</taxon>
        <taxon>Embryophyta</taxon>
        <taxon>Tracheophyta</taxon>
        <taxon>Spermatophyta</taxon>
        <taxon>Magnoliopsida</taxon>
        <taxon>eudicotyledons</taxon>
        <taxon>Gunneridae</taxon>
        <taxon>Pentapetalae</taxon>
        <taxon>asterids</taxon>
        <taxon>lamiids</taxon>
        <taxon>Lamiales</taxon>
        <taxon>Lentibulariaceae</taxon>
        <taxon>Utricularia</taxon>
    </lineage>
</organism>
<dbReference type="AlphaFoldDB" id="A0A1Y0B4A8"/>
<accession>A0A1Y0B4A8</accession>
<dbReference type="EMBL" id="KY774314">
    <property type="protein sequence ID" value="ART32169.1"/>
    <property type="molecule type" value="Genomic_DNA"/>
</dbReference>
<name>A0A1Y0B4A8_9LAMI</name>
<proteinExistence type="predicted"/>